<proteinExistence type="predicted"/>
<organism evidence="1 2">
    <name type="scientific">Allisonella histaminiformans</name>
    <dbReference type="NCBI Taxonomy" id="209880"/>
    <lineage>
        <taxon>Bacteria</taxon>
        <taxon>Bacillati</taxon>
        <taxon>Bacillota</taxon>
        <taxon>Negativicutes</taxon>
        <taxon>Veillonellales</taxon>
        <taxon>Veillonellaceae</taxon>
        <taxon>Allisonella</taxon>
    </lineage>
</organism>
<gene>
    <name evidence="1" type="ORF">SAMN02910343_01332</name>
</gene>
<dbReference type="AlphaFoldDB" id="A0A1G5WED7"/>
<evidence type="ECO:0000313" key="1">
    <source>
        <dbReference type="EMBL" id="SDA56440.1"/>
    </source>
</evidence>
<dbReference type="Proteomes" id="UP000199689">
    <property type="component" value="Unassembled WGS sequence"/>
</dbReference>
<name>A0A1G5WED7_9FIRM</name>
<sequence length="136" mass="16323">LPERETCCILPVNQLSRAYFLTKWKKCNIVSLFLQIHIVESTIHHSLMRTVHPFFQERSCILHFPFWRNFSILSFYKKYSASHRPEFHRNLPTADKVCDFYPFSPERKNVFYSARLCSFGILTFIHDIKKTDFPFL</sequence>
<reference evidence="1 2" key="1">
    <citation type="submission" date="2016-10" db="EMBL/GenBank/DDBJ databases">
        <authorList>
            <person name="de Groot N.N."/>
        </authorList>
    </citation>
    <scope>NUCLEOTIDE SEQUENCE [LARGE SCALE GENOMIC DNA]</scope>
    <source>
        <strain evidence="1 2">DSM 15230</strain>
    </source>
</reference>
<protein>
    <submittedName>
        <fullName evidence="1">Uncharacterized protein</fullName>
    </submittedName>
</protein>
<keyword evidence="2" id="KW-1185">Reference proteome</keyword>
<dbReference type="EMBL" id="FMXA01000018">
    <property type="protein sequence ID" value="SDA56440.1"/>
    <property type="molecule type" value="Genomic_DNA"/>
</dbReference>
<evidence type="ECO:0000313" key="2">
    <source>
        <dbReference type="Proteomes" id="UP000199689"/>
    </source>
</evidence>
<accession>A0A1G5WED7</accession>
<feature type="non-terminal residue" evidence="1">
    <location>
        <position position="1"/>
    </location>
</feature>